<dbReference type="RefSeq" id="WP_284057958.1">
    <property type="nucleotide sequence ID" value="NZ_JAMSLR010000011.1"/>
</dbReference>
<evidence type="ECO:0000313" key="2">
    <source>
        <dbReference type="Proteomes" id="UP001165306"/>
    </source>
</evidence>
<proteinExistence type="predicted"/>
<accession>A0AA41WHK0</accession>
<dbReference type="SUPFAM" id="SSF56281">
    <property type="entry name" value="Metallo-hydrolase/oxidoreductase"/>
    <property type="match status" value="1"/>
</dbReference>
<protein>
    <submittedName>
        <fullName evidence="1">MBL fold metallo-hydrolase</fullName>
    </submittedName>
</protein>
<dbReference type="Gene3D" id="3.60.15.10">
    <property type="entry name" value="Ribonuclease Z/Hydroxyacylglutathione hydrolase-like"/>
    <property type="match status" value="1"/>
</dbReference>
<dbReference type="Proteomes" id="UP001165306">
    <property type="component" value="Unassembled WGS sequence"/>
</dbReference>
<comment type="caution">
    <text evidence="1">The sequence shown here is derived from an EMBL/GenBank/DDBJ whole genome shotgun (WGS) entry which is preliminary data.</text>
</comment>
<sequence>MAEIKWFGHACVRVRGRDVTVLMDPVPPSSGYTMGRQRADIVTISHPHPGHNALDLVRPGFRAITGPGEYEIKDTFITGIRTYHDDEGGRRLGKNTSYLLEVEDLVICHLGDIGHVLTDEQAEQLSMVDILLVPVGGGPTIDAERAVEIIGQVEPSIVIPLQYRTERGDHERDPLDRFLRQMGVSDVTPQDSLSIRKADLGETVSVIVLTPGS</sequence>
<keyword evidence="2" id="KW-1185">Reference proteome</keyword>
<gene>
    <name evidence="1" type="ORF">NET02_13540</name>
</gene>
<dbReference type="AlphaFoldDB" id="A0AA41WHK0"/>
<name>A0AA41WHK0_9BACT</name>
<dbReference type="Pfam" id="PF13483">
    <property type="entry name" value="Lactamase_B_3"/>
    <property type="match status" value="1"/>
</dbReference>
<dbReference type="PANTHER" id="PTHR39189:SF1">
    <property type="entry name" value="UPF0173 METAL-DEPENDENT HYDROLASE YTKL"/>
    <property type="match status" value="1"/>
</dbReference>
<evidence type="ECO:0000313" key="1">
    <source>
        <dbReference type="EMBL" id="MCM8750170.1"/>
    </source>
</evidence>
<reference evidence="1" key="1">
    <citation type="submission" date="2022-06" db="EMBL/GenBank/DDBJ databases">
        <title>CFH 74404 Thermomicrobiaceae sp.</title>
        <authorList>
            <person name="Ming H."/>
            <person name="Li W.-J."/>
            <person name="Zhao Z."/>
        </authorList>
    </citation>
    <scope>NUCLEOTIDE SEQUENCE</scope>
    <source>
        <strain evidence="1">CFH 74404</strain>
    </source>
</reference>
<organism evidence="1 2">
    <name type="scientific">Thermalbibacter longus</name>
    <dbReference type="NCBI Taxonomy" id="2951981"/>
    <lineage>
        <taxon>Bacteria</taxon>
        <taxon>Pseudomonadati</taxon>
        <taxon>Thermomicrobiota</taxon>
        <taxon>Thermomicrobia</taxon>
        <taxon>Thermomicrobiales</taxon>
        <taxon>Thermomicrobiaceae</taxon>
        <taxon>Thermalbibacter</taxon>
    </lineage>
</organism>
<dbReference type="PANTHER" id="PTHR39189">
    <property type="entry name" value="UPF0173 METAL-DEPENDENT HYDROLASE YTKL"/>
    <property type="match status" value="1"/>
</dbReference>
<dbReference type="EMBL" id="JAMSLR010000011">
    <property type="protein sequence ID" value="MCM8750170.1"/>
    <property type="molecule type" value="Genomic_DNA"/>
</dbReference>
<dbReference type="InterPro" id="IPR036866">
    <property type="entry name" value="RibonucZ/Hydroxyglut_hydro"/>
</dbReference>